<reference evidence="3" key="2">
    <citation type="submission" date="2025-05" db="UniProtKB">
        <authorList>
            <consortium name="EnsemblFungi"/>
        </authorList>
    </citation>
    <scope>IDENTIFICATION</scope>
    <source>
        <strain evidence="3">4287 / CBS 123668 / FGSC 9935 / NRRL 34936</strain>
    </source>
</reference>
<evidence type="ECO:0000313" key="3">
    <source>
        <dbReference type="EnsemblFungi" id="FOXG_15084P0"/>
    </source>
</evidence>
<keyword evidence="1" id="KW-0378">Hydrolase</keyword>
<dbReference type="InterPro" id="IPR013094">
    <property type="entry name" value="AB_hydrolase_3"/>
</dbReference>
<evidence type="ECO:0000259" key="2">
    <source>
        <dbReference type="Pfam" id="PF07859"/>
    </source>
</evidence>
<dbReference type="VEuPathDB" id="FungiDB:FOXG_14396"/>
<dbReference type="Pfam" id="PF07859">
    <property type="entry name" value="Abhydrolase_3"/>
    <property type="match status" value="1"/>
</dbReference>
<name>A0A0D2YFJ6_FUSOF</name>
<evidence type="ECO:0000256" key="1">
    <source>
        <dbReference type="ARBA" id="ARBA00022801"/>
    </source>
</evidence>
<dbReference type="InterPro" id="IPR050300">
    <property type="entry name" value="GDXG_lipolytic_enzyme"/>
</dbReference>
<dbReference type="PANTHER" id="PTHR48081">
    <property type="entry name" value="AB HYDROLASE SUPERFAMILY PROTEIN C4A8.06C"/>
    <property type="match status" value="1"/>
</dbReference>
<dbReference type="InterPro" id="IPR029058">
    <property type="entry name" value="AB_hydrolase_fold"/>
</dbReference>
<dbReference type="VEuPathDB" id="FungiDB:FOXG_15084"/>
<dbReference type="Proteomes" id="UP000002489">
    <property type="component" value="Unassembled WGS sequence"/>
</dbReference>
<protein>
    <recommendedName>
        <fullName evidence="2">Alpha/beta hydrolase fold-3 domain-containing protein</fullName>
    </recommendedName>
</protein>
<sequence length="345" mass="37564">MSIQDYNSPDAVLRLGECAPELSQIMSQVQLPVTDYSDIQKLRDQSDASDKTAYESMPSFGVEDRVVLIPTRDGHQSSTRIFRLPGAPSKGSPLIVLIYGGGFILGSNLQLASLARIIAATHGATVVALSYRLAPEHPFPIPGNDIRDGLEWVTENAESIGADPSAGFIVCGGSAGGNLAVTSTHMATENPLRYKITGLWLIFPILMSEKHVPEKYKHLWLARAQCIDSPVLKSPDLDIINSLYAPDEDSPEWSPYNMSDSFSSSKLPRTFIQVAGLDPLRDDGLMYARTLEDHNVDMKLKAYPGYPHGFIALPDLEASKQFVADANEALVWMLGVTEGSGLSDE</sequence>
<feature type="domain" description="Alpha/beta hydrolase fold-3" evidence="2">
    <location>
        <begin position="96"/>
        <end position="311"/>
    </location>
</feature>
<dbReference type="GO" id="GO:0016787">
    <property type="term" value="F:hydrolase activity"/>
    <property type="evidence" value="ECO:0007669"/>
    <property type="project" value="UniProtKB-KW"/>
</dbReference>
<reference evidence="4" key="1">
    <citation type="journal article" date="2012" name="Mol. Plant Microbe Interact.">
        <title>A highly conserved effector in Fusarium oxysporum is required for full virulence on Arabidopsis.</title>
        <authorList>
            <person name="Thatcher L.F."/>
            <person name="Gardiner D.M."/>
            <person name="Kazan K."/>
            <person name="Manners J."/>
        </authorList>
    </citation>
    <scope>NUCLEOTIDE SEQUENCE [LARGE SCALE GENOMIC DNA]</scope>
    <source>
        <strain evidence="4">Fo5176</strain>
    </source>
</reference>
<proteinExistence type="predicted"/>
<organism evidence="3 4">
    <name type="scientific">Fusarium oxysporum (strain Fo5176)</name>
    <name type="common">Fusarium vascular wilt</name>
    <dbReference type="NCBI Taxonomy" id="660025"/>
    <lineage>
        <taxon>Eukaryota</taxon>
        <taxon>Fungi</taxon>
        <taxon>Dikarya</taxon>
        <taxon>Ascomycota</taxon>
        <taxon>Pezizomycotina</taxon>
        <taxon>Sordariomycetes</taxon>
        <taxon>Hypocreomycetidae</taxon>
        <taxon>Hypocreales</taxon>
        <taxon>Nectriaceae</taxon>
        <taxon>Fusarium</taxon>
        <taxon>Fusarium oxysporum species complex</taxon>
    </lineage>
</organism>
<dbReference type="EnsemblFungi" id="FOXG_14396T0">
    <property type="protein sequence ID" value="FOXG_14396P0"/>
    <property type="gene ID" value="FOXG_14396"/>
</dbReference>
<dbReference type="SUPFAM" id="SSF53474">
    <property type="entry name" value="alpha/beta-Hydrolases"/>
    <property type="match status" value="1"/>
</dbReference>
<accession>A0A0D2YFJ6</accession>
<dbReference type="PANTHER" id="PTHR48081:SF8">
    <property type="entry name" value="ALPHA_BETA HYDROLASE FOLD-3 DOMAIN-CONTAINING PROTEIN-RELATED"/>
    <property type="match status" value="1"/>
</dbReference>
<gene>
    <name evidence="3" type="primary">28955557</name>
</gene>
<dbReference type="AlphaFoldDB" id="A0A0D2YFJ6"/>
<dbReference type="STRING" id="426428.A0A0D2YFJ6"/>
<evidence type="ECO:0000313" key="4">
    <source>
        <dbReference type="Proteomes" id="UP000002489"/>
    </source>
</evidence>
<dbReference type="EnsemblFungi" id="FOXG_15084T0">
    <property type="protein sequence ID" value="FOXG_15084P0"/>
    <property type="gene ID" value="FOXG_15084"/>
</dbReference>
<dbReference type="Gene3D" id="3.40.50.1820">
    <property type="entry name" value="alpha/beta hydrolase"/>
    <property type="match status" value="1"/>
</dbReference>